<dbReference type="AlphaFoldDB" id="A0A4V2PDU1"/>
<sequence length="1069" mass="120658">MLKAGIDVGSTTVKGVLLDEKGNILFEHYERHEARQAEKVLKLLEKFEEIAGKEFHLFMTGSGGGDLAKALRVRFIQEVNAVSLAVERLHPETSSAVELGGQDAKMIFWIDAGGFRRKITTMNDKCAGGTGATIDRIISKLKLPLEVATSVRFDPSKVHPVAAKCGVFAETDINSLQKAGVPAEELLISLFNAIVVQNLAVLTRGHTLRPKVILLGGPNTFFPALVECWRYHLQKLWEEKGVKYDSFSVFLPENSQYFAAIGSALFAEFEESPYRGKDGLLEFSRRSITVFKARTGERGLLKPGEDLEEFRRKYSVKPFSPPVFKRGEKVKAFLGIDGGSTSTKAVLISKKGELLATAYTLSKGNPLEDVKEVVRSLKEQVERWGAELSVLSVGVTGYAKDMLKETLGADVAVVETVAHTISAKHFFKDVDVIVDVGGQDIKVMILKDGEVKDFKLNTQCSAGNGYFLQSTAERFGYKPEEFAEVAFKAEYAPRFNFGCAVFLEQDIVNFQRLGWKPHEIMAGLAKVLPKNIWLYVVKEPNLRKLGRRFLLQGGTQRNLAAVKAQYDFIKERVPEAEVLVHPIAGEAGAFGAAIEAMRNYDGRSSFLGIEALLNLNFEIKSDETTRCSFCTNRCLRTFIYVNTKKGKRSYIIAPCEKGTAENISGVKEVVKKLNRIREENPNLQEISAKKVFESYPVKKVYREKRGFLFWKKNVIDRRKKLRFGIPRVLNFYALAPFFRGYLESLGVEKFIFSDYTSEKLVREELRGGAIDPCFPSKVVLAHIRNLLKKKPDVIFLPKVATLRSMFKDSEASHACPTVTGTPISVRAVLTKEEDVFKKNGITLLDPLLHFHDRELLEYEMFTTFKELLDLSKEENRKAIEEGFRALSQYQEELRKLGEKVLRKVELENRIAILVLGRPYHNDPGINHGITEELQKRGYPILTIDSLPLKEEFLKKVFKERDPFTIRDIWKKSYSENTNRKVWGALYAAGHPNLAILDLSSFRCGHDAPIYSLIEEIAEKSGTPYFTFHEIDENRPSGSIKIRVETIDYFLKERIKKLLQSNQLSSEEAV</sequence>
<keyword evidence="4" id="KW-1185">Reference proteome</keyword>
<name>A0A4V2PDU1_9BACT</name>
<feature type="domain" description="ATPase BadF/BadG/BcrA/BcrD type" evidence="1">
    <location>
        <begin position="5"/>
        <end position="267"/>
    </location>
</feature>
<reference evidence="3 4" key="1">
    <citation type="submission" date="2019-03" db="EMBL/GenBank/DDBJ databases">
        <title>Genomic Encyclopedia of Archaeal and Bacterial Type Strains, Phase II (KMG-II): from individual species to whole genera.</title>
        <authorList>
            <person name="Goeker M."/>
        </authorList>
    </citation>
    <scope>NUCLEOTIDE SEQUENCE [LARGE SCALE GENOMIC DNA]</scope>
    <source>
        <strain evidence="3 4">DSM 24425</strain>
    </source>
</reference>
<dbReference type="Pfam" id="PF09989">
    <property type="entry name" value="DUF2229"/>
    <property type="match status" value="1"/>
</dbReference>
<dbReference type="InterPro" id="IPR051805">
    <property type="entry name" value="Dehydratase_Activator_Redct"/>
</dbReference>
<dbReference type="RefSeq" id="WP_132524915.1">
    <property type="nucleotide sequence ID" value="NZ_SMFV01000001.1"/>
</dbReference>
<dbReference type="EMBL" id="SMFV01000001">
    <property type="protein sequence ID" value="TCK06406.1"/>
    <property type="molecule type" value="Genomic_DNA"/>
</dbReference>
<feature type="domain" description="DUF2229" evidence="2">
    <location>
        <begin position="723"/>
        <end position="946"/>
    </location>
</feature>
<dbReference type="CDD" id="cd24035">
    <property type="entry name" value="ASKHA_NBD_O66634-like_rpt2"/>
    <property type="match status" value="1"/>
</dbReference>
<dbReference type="PANTHER" id="PTHR32329:SF4">
    <property type="entry name" value="ACTIVATOR OF 2-HYDROXYACYL-COA DEHYDRATASE"/>
    <property type="match status" value="1"/>
</dbReference>
<proteinExistence type="predicted"/>
<dbReference type="Proteomes" id="UP000295777">
    <property type="component" value="Unassembled WGS sequence"/>
</dbReference>
<evidence type="ECO:0000259" key="1">
    <source>
        <dbReference type="Pfam" id="PF01869"/>
    </source>
</evidence>
<gene>
    <name evidence="3" type="ORF">CLV27_0207</name>
</gene>
<dbReference type="SUPFAM" id="SSF53067">
    <property type="entry name" value="Actin-like ATPase domain"/>
    <property type="match status" value="2"/>
</dbReference>
<evidence type="ECO:0000313" key="4">
    <source>
        <dbReference type="Proteomes" id="UP000295777"/>
    </source>
</evidence>
<dbReference type="PANTHER" id="PTHR32329">
    <property type="entry name" value="BIFUNCTIONAL PROTEIN [INCLUDES 2-HYDROXYACYL-COA DEHYDRATASE (N-TER) AND ITS ACTIVATOR DOMAIN (C_TERM)-RELATED"/>
    <property type="match status" value="1"/>
</dbReference>
<evidence type="ECO:0000313" key="3">
    <source>
        <dbReference type="EMBL" id="TCK06406.1"/>
    </source>
</evidence>
<organism evidence="3 4">
    <name type="scientific">Phorcysia thermohydrogeniphila</name>
    <dbReference type="NCBI Taxonomy" id="936138"/>
    <lineage>
        <taxon>Bacteria</taxon>
        <taxon>Pseudomonadati</taxon>
        <taxon>Aquificota</taxon>
        <taxon>Aquificia</taxon>
        <taxon>Desulfurobacteriales</taxon>
        <taxon>Desulfurobacteriaceae</taxon>
        <taxon>Phorcysia</taxon>
    </lineage>
</organism>
<dbReference type="Pfam" id="PF01869">
    <property type="entry name" value="BcrAD_BadFG"/>
    <property type="match status" value="2"/>
</dbReference>
<evidence type="ECO:0000259" key="2">
    <source>
        <dbReference type="Pfam" id="PF09989"/>
    </source>
</evidence>
<dbReference type="OrthoDB" id="9802715at2"/>
<feature type="domain" description="ATPase BadF/BadG/BcrA/BcrD type" evidence="1">
    <location>
        <begin position="334"/>
        <end position="596"/>
    </location>
</feature>
<dbReference type="Gene3D" id="3.30.420.40">
    <property type="match status" value="4"/>
</dbReference>
<dbReference type="InterPro" id="IPR018709">
    <property type="entry name" value="CoA_activase_DUF2229"/>
</dbReference>
<dbReference type="InterPro" id="IPR002731">
    <property type="entry name" value="ATPase_BadF"/>
</dbReference>
<accession>A0A4V2PDU1</accession>
<dbReference type="InterPro" id="IPR043129">
    <property type="entry name" value="ATPase_NBD"/>
</dbReference>
<protein>
    <submittedName>
        <fullName evidence="3">Putative CoA-substrate-specific enzyme activase</fullName>
    </submittedName>
</protein>
<comment type="caution">
    <text evidence="3">The sequence shown here is derived from an EMBL/GenBank/DDBJ whole genome shotgun (WGS) entry which is preliminary data.</text>
</comment>
<dbReference type="CDD" id="cd24034">
    <property type="entry name" value="ASKHA_NBD_O66634-like_rpt1"/>
    <property type="match status" value="1"/>
</dbReference>